<dbReference type="Pfam" id="PF13531">
    <property type="entry name" value="SBP_bac_11"/>
    <property type="match status" value="1"/>
</dbReference>
<dbReference type="Proteomes" id="UP000627838">
    <property type="component" value="Unassembled WGS sequence"/>
</dbReference>
<evidence type="ECO:0000313" key="4">
    <source>
        <dbReference type="EMBL" id="MBE1534896.1"/>
    </source>
</evidence>
<sequence>MPDSPRRRGALAAVPLALLGLTAGCGGGSPGGTTLTVYAASSLTEVFGEMETAYEHAVPDVDVRFAFGGSMEMAERLSDLSPADVLVTADAAAMNDADEYLGGRRRTVAHNSLTIAVAPGNPLRVRGLADLARPGLRTAAGADAVPAGRYAAKLLRNAGLNLRWTSVEVSARAVLDRVRAGDADAGLVYLTDMRSAGVAASSVPIPADVNVVTSYPAAAVEGGGQERAANAFVSWLTGATARTLFHKHGFQVPDAPQ</sequence>
<proteinExistence type="inferred from homology"/>
<comment type="caution">
    <text evidence="4">The sequence shown here is derived from an EMBL/GenBank/DDBJ whole genome shotgun (WGS) entry which is preliminary data.</text>
</comment>
<protein>
    <submittedName>
        <fullName evidence="4">Molybdate transport system substrate-binding protein</fullName>
    </submittedName>
</protein>
<name>A0ABR9JWF1_9ACTN</name>
<dbReference type="PANTHER" id="PTHR30632">
    <property type="entry name" value="MOLYBDATE-BINDING PERIPLASMIC PROTEIN"/>
    <property type="match status" value="1"/>
</dbReference>
<evidence type="ECO:0000256" key="3">
    <source>
        <dbReference type="ARBA" id="ARBA00022729"/>
    </source>
</evidence>
<comment type="similarity">
    <text evidence="1">Belongs to the bacterial solute-binding protein ModA family.</text>
</comment>
<keyword evidence="5" id="KW-1185">Reference proteome</keyword>
<dbReference type="PIRSF" id="PIRSF004846">
    <property type="entry name" value="ModA"/>
    <property type="match status" value="1"/>
</dbReference>
<dbReference type="Gene3D" id="3.40.190.10">
    <property type="entry name" value="Periplasmic binding protein-like II"/>
    <property type="match status" value="2"/>
</dbReference>
<evidence type="ECO:0000313" key="5">
    <source>
        <dbReference type="Proteomes" id="UP000627838"/>
    </source>
</evidence>
<dbReference type="InterPro" id="IPR005950">
    <property type="entry name" value="ModA"/>
</dbReference>
<dbReference type="EMBL" id="JADBDZ010000001">
    <property type="protein sequence ID" value="MBE1534896.1"/>
    <property type="molecule type" value="Genomic_DNA"/>
</dbReference>
<dbReference type="RefSeq" id="WP_192761191.1">
    <property type="nucleotide sequence ID" value="NZ_JADBDZ010000001.1"/>
</dbReference>
<keyword evidence="3" id="KW-0732">Signal</keyword>
<evidence type="ECO:0000256" key="2">
    <source>
        <dbReference type="ARBA" id="ARBA00022723"/>
    </source>
</evidence>
<dbReference type="SUPFAM" id="SSF53850">
    <property type="entry name" value="Periplasmic binding protein-like II"/>
    <property type="match status" value="1"/>
</dbReference>
<dbReference type="InterPro" id="IPR050682">
    <property type="entry name" value="ModA/WtpA"/>
</dbReference>
<reference evidence="4 5" key="1">
    <citation type="submission" date="2020-10" db="EMBL/GenBank/DDBJ databases">
        <title>Sequencing the genomes of 1000 actinobacteria strains.</title>
        <authorList>
            <person name="Klenk H.-P."/>
        </authorList>
    </citation>
    <scope>NUCLEOTIDE SEQUENCE [LARGE SCALE GENOMIC DNA]</scope>
    <source>
        <strain evidence="4 5">DSM 46744</strain>
    </source>
</reference>
<accession>A0ABR9JWF1</accession>
<dbReference type="PANTHER" id="PTHR30632:SF0">
    <property type="entry name" value="SULFATE-BINDING PROTEIN"/>
    <property type="match status" value="1"/>
</dbReference>
<dbReference type="PROSITE" id="PS51257">
    <property type="entry name" value="PROKAR_LIPOPROTEIN"/>
    <property type="match status" value="1"/>
</dbReference>
<gene>
    <name evidence="4" type="ORF">H4W34_004729</name>
</gene>
<keyword evidence="2" id="KW-0479">Metal-binding</keyword>
<evidence type="ECO:0000256" key="1">
    <source>
        <dbReference type="ARBA" id="ARBA00009175"/>
    </source>
</evidence>
<dbReference type="NCBIfam" id="TIGR01256">
    <property type="entry name" value="modA"/>
    <property type="match status" value="1"/>
</dbReference>
<organism evidence="4 5">
    <name type="scientific">Actinomadura algeriensis</name>
    <dbReference type="NCBI Taxonomy" id="1679523"/>
    <lineage>
        <taxon>Bacteria</taxon>
        <taxon>Bacillati</taxon>
        <taxon>Actinomycetota</taxon>
        <taxon>Actinomycetes</taxon>
        <taxon>Streptosporangiales</taxon>
        <taxon>Thermomonosporaceae</taxon>
        <taxon>Actinomadura</taxon>
    </lineage>
</organism>